<keyword evidence="1" id="KW-0472">Membrane</keyword>
<feature type="transmembrane region" description="Helical" evidence="1">
    <location>
        <begin position="38"/>
        <end position="58"/>
    </location>
</feature>
<organism evidence="2 3">
    <name type="scientific">Robinsoniella peoriensis</name>
    <dbReference type="NCBI Taxonomy" id="180332"/>
    <lineage>
        <taxon>Bacteria</taxon>
        <taxon>Bacillati</taxon>
        <taxon>Bacillota</taxon>
        <taxon>Clostridia</taxon>
        <taxon>Lachnospirales</taxon>
        <taxon>Lachnospiraceae</taxon>
        <taxon>Robinsoniella</taxon>
    </lineage>
</organism>
<keyword evidence="1" id="KW-1133">Transmembrane helix</keyword>
<feature type="transmembrane region" description="Helical" evidence="1">
    <location>
        <begin position="65"/>
        <end position="87"/>
    </location>
</feature>
<dbReference type="STRING" id="180332.GCA_000797495_04850"/>
<sequence length="89" mass="9883">MKKFANKRSLDLEVAGTIASFAIIILTVAAFWDYQYGQRIFIAVFLMGTILNGSLAGMNWYRRHIAAGILFTILTMIYLGVCVYAALAV</sequence>
<keyword evidence="3" id="KW-1185">Reference proteome</keyword>
<evidence type="ECO:0000256" key="1">
    <source>
        <dbReference type="SAM" id="Phobius"/>
    </source>
</evidence>
<reference evidence="2 3" key="1">
    <citation type="journal article" date="2019" name="Anaerobe">
        <title>Detection of Robinsoniella peoriensis in multiple bone samples of a trauma patient.</title>
        <authorList>
            <person name="Schrottner P."/>
            <person name="Hartwich K."/>
            <person name="Bunk B."/>
            <person name="Schober I."/>
            <person name="Helbig S."/>
            <person name="Rudolph W.W."/>
            <person name="Gunzer F."/>
        </authorList>
    </citation>
    <scope>NUCLEOTIDE SEQUENCE [LARGE SCALE GENOMIC DNA]</scope>
    <source>
        <strain evidence="2 3">DSM 106044</strain>
    </source>
</reference>
<dbReference type="AlphaFoldDB" id="A0A4U8Q854"/>
<dbReference type="RefSeq" id="WP_027296035.1">
    <property type="nucleotide sequence ID" value="NZ_CABMJZ010000020.1"/>
</dbReference>
<evidence type="ECO:0000313" key="3">
    <source>
        <dbReference type="Proteomes" id="UP000306509"/>
    </source>
</evidence>
<keyword evidence="1" id="KW-0812">Transmembrane</keyword>
<comment type="caution">
    <text evidence="2">The sequence shown here is derived from an EMBL/GenBank/DDBJ whole genome shotgun (WGS) entry which is preliminary data.</text>
</comment>
<gene>
    <name evidence="2" type="ORF">DSM106044_01913</name>
</gene>
<name>A0A4U8Q854_9FIRM</name>
<proteinExistence type="predicted"/>
<dbReference type="Proteomes" id="UP000306509">
    <property type="component" value="Unassembled WGS sequence"/>
</dbReference>
<evidence type="ECO:0000313" key="2">
    <source>
        <dbReference type="EMBL" id="TLD01122.1"/>
    </source>
</evidence>
<accession>A0A4U8Q854</accession>
<dbReference type="EMBL" id="QGQD01000043">
    <property type="protein sequence ID" value="TLD01122.1"/>
    <property type="molecule type" value="Genomic_DNA"/>
</dbReference>
<protein>
    <submittedName>
        <fullName evidence="2">Uncharacterized protein</fullName>
    </submittedName>
</protein>
<feature type="transmembrane region" description="Helical" evidence="1">
    <location>
        <begin position="12"/>
        <end position="32"/>
    </location>
</feature>